<keyword evidence="1" id="KW-1133">Transmembrane helix</keyword>
<dbReference type="PRINTS" id="PR00463">
    <property type="entry name" value="EP450I"/>
</dbReference>
<keyword evidence="1" id="KW-0812">Transmembrane</keyword>
<protein>
    <submittedName>
        <fullName evidence="3">Cytochrome P450 711A1-like</fullName>
    </submittedName>
</protein>
<sequence length="178" mass="19927">MDLLRGWLSGWENTEMNLVRGCAPPLLSSVILLVAFLVYFYLPYWRVRAVPGPPATFLVGHLPALAKYGPDILRVFAKEYGPIFRFHMGRQPLVIVADAELCKEVGIKKFKDIKNRSSPPPTVGSPLHQDALFLTRYSLQNTSNKLLNIYFLKNSNAACAPTTLYVCYIPVDKSVLGL</sequence>
<dbReference type="GO" id="GO:0020037">
    <property type="term" value="F:heme binding"/>
    <property type="evidence" value="ECO:0007669"/>
    <property type="project" value="InterPro"/>
</dbReference>
<dbReference type="InterPro" id="IPR002401">
    <property type="entry name" value="Cyt_P450_E_grp-I"/>
</dbReference>
<organism evidence="2 3">
    <name type="scientific">Ananas comosus</name>
    <name type="common">Pineapple</name>
    <name type="synonym">Ananas ananas</name>
    <dbReference type="NCBI Taxonomy" id="4615"/>
    <lineage>
        <taxon>Eukaryota</taxon>
        <taxon>Viridiplantae</taxon>
        <taxon>Streptophyta</taxon>
        <taxon>Embryophyta</taxon>
        <taxon>Tracheophyta</taxon>
        <taxon>Spermatophyta</taxon>
        <taxon>Magnoliopsida</taxon>
        <taxon>Liliopsida</taxon>
        <taxon>Poales</taxon>
        <taxon>Bromeliaceae</taxon>
        <taxon>Bromelioideae</taxon>
        <taxon>Ananas</taxon>
    </lineage>
</organism>
<dbReference type="GO" id="GO:0005506">
    <property type="term" value="F:iron ion binding"/>
    <property type="evidence" value="ECO:0007669"/>
    <property type="project" value="InterPro"/>
</dbReference>
<dbReference type="PANTHER" id="PTHR24301:SF8">
    <property type="entry name" value="OS02G0221900 PROTEIN"/>
    <property type="match status" value="1"/>
</dbReference>
<dbReference type="SUPFAM" id="SSF48264">
    <property type="entry name" value="Cytochrome P450"/>
    <property type="match status" value="1"/>
</dbReference>
<dbReference type="RefSeq" id="XP_020080372.1">
    <property type="nucleotide sequence ID" value="XM_020224783.1"/>
</dbReference>
<proteinExistence type="predicted"/>
<dbReference type="AlphaFoldDB" id="A0A6P5EB66"/>
<reference evidence="3" key="2">
    <citation type="submission" date="2025-08" db="UniProtKB">
        <authorList>
            <consortium name="RefSeq"/>
        </authorList>
    </citation>
    <scope>IDENTIFICATION</scope>
    <source>
        <tissue evidence="3">Leaf</tissue>
    </source>
</reference>
<dbReference type="Proteomes" id="UP000515123">
    <property type="component" value="Unplaced"/>
</dbReference>
<name>A0A6P5EB66_ANACO</name>
<keyword evidence="2" id="KW-1185">Reference proteome</keyword>
<dbReference type="GO" id="GO:0016705">
    <property type="term" value="F:oxidoreductase activity, acting on paired donors, with incorporation or reduction of molecular oxygen"/>
    <property type="evidence" value="ECO:0007669"/>
    <property type="project" value="InterPro"/>
</dbReference>
<dbReference type="Gene3D" id="1.10.630.10">
    <property type="entry name" value="Cytochrome P450"/>
    <property type="match status" value="1"/>
</dbReference>
<evidence type="ECO:0000313" key="2">
    <source>
        <dbReference type="Proteomes" id="UP000515123"/>
    </source>
</evidence>
<dbReference type="OrthoDB" id="689917at2759"/>
<feature type="transmembrane region" description="Helical" evidence="1">
    <location>
        <begin position="23"/>
        <end position="42"/>
    </location>
</feature>
<evidence type="ECO:0000313" key="3">
    <source>
        <dbReference type="RefSeq" id="XP_020080372.1"/>
    </source>
</evidence>
<accession>A0A6P5EB66</accession>
<dbReference type="InterPro" id="IPR001128">
    <property type="entry name" value="Cyt_P450"/>
</dbReference>
<keyword evidence="1" id="KW-0472">Membrane</keyword>
<reference evidence="2" key="1">
    <citation type="journal article" date="2015" name="Nat. Genet.">
        <title>The pineapple genome and the evolution of CAM photosynthesis.</title>
        <authorList>
            <person name="Ming R."/>
            <person name="VanBuren R."/>
            <person name="Wai C.M."/>
            <person name="Tang H."/>
            <person name="Schatz M.C."/>
            <person name="Bowers J.E."/>
            <person name="Lyons E."/>
            <person name="Wang M.L."/>
            <person name="Chen J."/>
            <person name="Biggers E."/>
            <person name="Zhang J."/>
            <person name="Huang L."/>
            <person name="Zhang L."/>
            <person name="Miao W."/>
            <person name="Zhang J."/>
            <person name="Ye Z."/>
            <person name="Miao C."/>
            <person name="Lin Z."/>
            <person name="Wang H."/>
            <person name="Zhou H."/>
            <person name="Yim W.C."/>
            <person name="Priest H.D."/>
            <person name="Zheng C."/>
            <person name="Woodhouse M."/>
            <person name="Edger P.P."/>
            <person name="Guyot R."/>
            <person name="Guo H.B."/>
            <person name="Guo H."/>
            <person name="Zheng G."/>
            <person name="Singh R."/>
            <person name="Sharma A."/>
            <person name="Min X."/>
            <person name="Zheng Y."/>
            <person name="Lee H."/>
            <person name="Gurtowski J."/>
            <person name="Sedlazeck F.J."/>
            <person name="Harkess A."/>
            <person name="McKain M.R."/>
            <person name="Liao Z."/>
            <person name="Fang J."/>
            <person name="Liu J."/>
            <person name="Zhang X."/>
            <person name="Zhang Q."/>
            <person name="Hu W."/>
            <person name="Qin Y."/>
            <person name="Wang K."/>
            <person name="Chen L.Y."/>
            <person name="Shirley N."/>
            <person name="Lin Y.R."/>
            <person name="Liu L.Y."/>
            <person name="Hernandez A.G."/>
            <person name="Wright C.L."/>
            <person name="Bulone V."/>
            <person name="Tuskan G.A."/>
            <person name="Heath K."/>
            <person name="Zee F."/>
            <person name="Moore P.H."/>
            <person name="Sunkar R."/>
            <person name="Leebens-Mack J.H."/>
            <person name="Mockler T."/>
            <person name="Bennetzen J.L."/>
            <person name="Freeling M."/>
            <person name="Sankoff D."/>
            <person name="Paterson A.H."/>
            <person name="Zhu X."/>
            <person name="Yang X."/>
            <person name="Smith J.A."/>
            <person name="Cushman J.C."/>
            <person name="Paull R.E."/>
            <person name="Yu Q."/>
        </authorList>
    </citation>
    <scope>NUCLEOTIDE SEQUENCE [LARGE SCALE GENOMIC DNA]</scope>
    <source>
        <strain evidence="2">cv. F153</strain>
    </source>
</reference>
<gene>
    <name evidence="3" type="primary">LOC109704046</name>
</gene>
<dbReference type="InterPro" id="IPR036396">
    <property type="entry name" value="Cyt_P450_sf"/>
</dbReference>
<dbReference type="GeneID" id="109704046"/>
<dbReference type="Pfam" id="PF00067">
    <property type="entry name" value="p450"/>
    <property type="match status" value="1"/>
</dbReference>
<dbReference type="PANTHER" id="PTHR24301">
    <property type="entry name" value="THROMBOXANE-A SYNTHASE"/>
    <property type="match status" value="1"/>
</dbReference>
<evidence type="ECO:0000256" key="1">
    <source>
        <dbReference type="SAM" id="Phobius"/>
    </source>
</evidence>
<dbReference type="GO" id="GO:0004497">
    <property type="term" value="F:monooxygenase activity"/>
    <property type="evidence" value="ECO:0007669"/>
    <property type="project" value="InterPro"/>
</dbReference>